<sequence>MREFSRTDRVAQQIQKEIAVILQREIKDPRLGMVTVSAVEVSRDLSYAKIFITVFNTQDDNAAKQSANVLNEATGYIRSLLGKRIRARIMPELKFLVDNSLMEGMRISNLVDSIIREDNAKHVADETDVEDSTDHEDDVTNSEDETNHVDTDSEEGTNTDGKAQ</sequence>
<dbReference type="PANTHER" id="PTHR33515:SF1">
    <property type="entry name" value="RIBOSOME-BINDING FACTOR A, CHLOROPLASTIC-RELATED"/>
    <property type="match status" value="1"/>
</dbReference>
<evidence type="ECO:0000256" key="3">
    <source>
        <dbReference type="HAMAP-Rule" id="MF_00003"/>
    </source>
</evidence>
<reference evidence="5 6" key="1">
    <citation type="submission" date="2015-03" db="EMBL/GenBank/DDBJ databases">
        <authorList>
            <person name="Murphy D."/>
        </authorList>
    </citation>
    <scope>NUCLEOTIDE SEQUENCE [LARGE SCALE GENOMIC DNA]</scope>
    <source>
        <strain evidence="5 6">KMM 520</strain>
    </source>
</reference>
<dbReference type="PATRIC" id="fig|1315283.4.peg.995"/>
<evidence type="ECO:0000313" key="6">
    <source>
        <dbReference type="Proteomes" id="UP000065261"/>
    </source>
</evidence>
<evidence type="ECO:0000256" key="2">
    <source>
        <dbReference type="ARBA" id="ARBA00022517"/>
    </source>
</evidence>
<dbReference type="SUPFAM" id="SSF89919">
    <property type="entry name" value="Ribosome-binding factor A, RbfA"/>
    <property type="match status" value="1"/>
</dbReference>
<gene>
    <name evidence="3 5" type="primary">rbfA</name>
    <name evidence="5" type="ORF">PTRA_a1141</name>
</gene>
<dbReference type="GO" id="GO:0005829">
    <property type="term" value="C:cytosol"/>
    <property type="evidence" value="ECO:0007669"/>
    <property type="project" value="TreeGrafter"/>
</dbReference>
<dbReference type="KEGG" id="ptn:PTRA_a1141"/>
<feature type="region of interest" description="Disordered" evidence="4">
    <location>
        <begin position="122"/>
        <end position="164"/>
    </location>
</feature>
<organism evidence="5">
    <name type="scientific">Pseudoalteromonas translucida KMM 520</name>
    <dbReference type="NCBI Taxonomy" id="1315283"/>
    <lineage>
        <taxon>Bacteria</taxon>
        <taxon>Pseudomonadati</taxon>
        <taxon>Pseudomonadota</taxon>
        <taxon>Gammaproteobacteria</taxon>
        <taxon>Alteromonadales</taxon>
        <taxon>Pseudoalteromonadaceae</taxon>
        <taxon>Pseudoalteromonas</taxon>
    </lineage>
</organism>
<keyword evidence="1 3" id="KW-0963">Cytoplasm</keyword>
<evidence type="ECO:0000256" key="1">
    <source>
        <dbReference type="ARBA" id="ARBA00022490"/>
    </source>
</evidence>
<feature type="compositionally biased region" description="Acidic residues" evidence="4">
    <location>
        <begin position="126"/>
        <end position="144"/>
    </location>
</feature>
<dbReference type="Proteomes" id="UP000065261">
    <property type="component" value="Chromosome I"/>
</dbReference>
<evidence type="ECO:0000256" key="4">
    <source>
        <dbReference type="SAM" id="MobiDB-lite"/>
    </source>
</evidence>
<proteinExistence type="inferred from homology"/>
<comment type="subcellular location">
    <subcellularLocation>
        <location evidence="3">Cytoplasm</location>
    </subcellularLocation>
</comment>
<evidence type="ECO:0000313" key="5">
    <source>
        <dbReference type="EMBL" id="ALS32400.1"/>
    </source>
</evidence>
<comment type="function">
    <text evidence="3">One of several proteins that assist in the late maturation steps of the functional core of the 30S ribosomal subunit. Associates with free 30S ribosomal subunits (but not with 30S subunits that are part of 70S ribosomes or polysomes). Required for efficient processing of 16S rRNA. May interact with the 5'-terminal helix region of 16S rRNA.</text>
</comment>
<dbReference type="PANTHER" id="PTHR33515">
    <property type="entry name" value="RIBOSOME-BINDING FACTOR A, CHLOROPLASTIC-RELATED"/>
    <property type="match status" value="1"/>
</dbReference>
<dbReference type="InterPro" id="IPR023799">
    <property type="entry name" value="RbfA_dom_sf"/>
</dbReference>
<dbReference type="AlphaFoldDB" id="A0A0U2VCR1"/>
<dbReference type="FunFam" id="3.30.300.20:FF:000007">
    <property type="entry name" value="Ribosome-binding factor A"/>
    <property type="match status" value="1"/>
</dbReference>
<dbReference type="GO" id="GO:0030490">
    <property type="term" value="P:maturation of SSU-rRNA"/>
    <property type="evidence" value="ECO:0007669"/>
    <property type="project" value="UniProtKB-UniRule"/>
</dbReference>
<accession>A0A0U2VCR1</accession>
<keyword evidence="2 3" id="KW-0690">Ribosome biogenesis</keyword>
<dbReference type="InterPro" id="IPR000238">
    <property type="entry name" value="RbfA"/>
</dbReference>
<name>A0A0U2VCR1_9GAMM</name>
<dbReference type="InterPro" id="IPR015946">
    <property type="entry name" value="KH_dom-like_a/b"/>
</dbReference>
<dbReference type="OrthoDB" id="307788at2"/>
<comment type="subunit">
    <text evidence="3">Monomer. Binds 30S ribosomal subunits, but not 50S ribosomal subunits or 70S ribosomes.</text>
</comment>
<comment type="similarity">
    <text evidence="3">Belongs to the RbfA family.</text>
</comment>
<dbReference type="HAMAP" id="MF_00003">
    <property type="entry name" value="RbfA"/>
    <property type="match status" value="1"/>
</dbReference>
<dbReference type="Pfam" id="PF02033">
    <property type="entry name" value="RBFA"/>
    <property type="match status" value="1"/>
</dbReference>
<dbReference type="NCBIfam" id="TIGR00082">
    <property type="entry name" value="rbfA"/>
    <property type="match status" value="1"/>
</dbReference>
<dbReference type="GO" id="GO:0043024">
    <property type="term" value="F:ribosomal small subunit binding"/>
    <property type="evidence" value="ECO:0007669"/>
    <property type="project" value="TreeGrafter"/>
</dbReference>
<dbReference type="Gene3D" id="3.30.300.20">
    <property type="match status" value="1"/>
</dbReference>
<dbReference type="EMBL" id="CP011034">
    <property type="protein sequence ID" value="ALS32400.1"/>
    <property type="molecule type" value="Genomic_DNA"/>
</dbReference>
<protein>
    <recommendedName>
        <fullName evidence="3">Ribosome-binding factor A</fullName>
    </recommendedName>
</protein>
<dbReference type="RefSeq" id="WP_058372922.1">
    <property type="nucleotide sequence ID" value="NZ_CP011034.1"/>
</dbReference>